<feature type="compositionally biased region" description="Low complexity" evidence="2">
    <location>
        <begin position="32"/>
        <end position="43"/>
    </location>
</feature>
<protein>
    <submittedName>
        <fullName evidence="3">Uncharacterized protein</fullName>
    </submittedName>
</protein>
<organism evidence="3 4">
    <name type="scientific">Gymnopilus dilepis</name>
    <dbReference type="NCBI Taxonomy" id="231916"/>
    <lineage>
        <taxon>Eukaryota</taxon>
        <taxon>Fungi</taxon>
        <taxon>Dikarya</taxon>
        <taxon>Basidiomycota</taxon>
        <taxon>Agaricomycotina</taxon>
        <taxon>Agaricomycetes</taxon>
        <taxon>Agaricomycetidae</taxon>
        <taxon>Agaricales</taxon>
        <taxon>Agaricineae</taxon>
        <taxon>Hymenogastraceae</taxon>
        <taxon>Gymnopilus</taxon>
    </lineage>
</organism>
<evidence type="ECO:0000256" key="2">
    <source>
        <dbReference type="SAM" id="MobiDB-lite"/>
    </source>
</evidence>
<feature type="region of interest" description="Disordered" evidence="2">
    <location>
        <begin position="631"/>
        <end position="664"/>
    </location>
</feature>
<feature type="compositionally biased region" description="Low complexity" evidence="2">
    <location>
        <begin position="684"/>
        <end position="706"/>
    </location>
</feature>
<dbReference type="Proteomes" id="UP000284706">
    <property type="component" value="Unassembled WGS sequence"/>
</dbReference>
<feature type="compositionally biased region" description="Pro residues" evidence="2">
    <location>
        <begin position="707"/>
        <end position="718"/>
    </location>
</feature>
<dbReference type="AlphaFoldDB" id="A0A409WA13"/>
<accession>A0A409WA13</accession>
<sequence>MSTTTTTVTSTRRTRSPRQPNKKHPYSRLPLSSSKDSSKQIVSKRNVTVWPSRALKTTLITKKLDEQREETGSRKYPSEPLIVDELLSLRSIALAKAEQSTKAALEVKARMDLKEARLLKSMSKADRDLSRLEPTTAAHLALATRDTMIAAKRVVQAEVAETKQKLTLLEDKLELAHERLLQASVQVNAVLSVLEEENISLTPAPDLGPEVWGDSLLESGGSSCLDPDLDPDFEAAQFEDTNDVVQPSHEKIASKTAAGASRSFYRALTCGMSSSLQCTAVQIDSNQQSLDNTIAPSLQVPQNAPAQGSTSNATTSGGTNVPMPQTHVQTVSQLDRYTARLGAIGNLPALLAPFKGQPYQQLMIGSVLRLIAYLLTRGFRHFDDSNQEHSLLFRTAITAENGSVANGLTRKPPSKPGKSFLLLPTQVNFLVEKGLSIEQAIRILIKLLTRSEKDDQSLEAELYERFQYRIPGERRLALFSFIDSKDATGAAGRFGSNICIMCIAHYLYGEANALGHLFNPYSSSRRHHGAFPDMDGIWRLGVDGLTTEQRNARLEEIRDLISKTRQDPGGNAMLDGLQYEWCNWMVATYLVPPTTVINQRVPFIANPELVGTYRASQQSIYSAWNVLQDLRLPPPPPPQGADPQAHGGVAASCSTGSPPAPVAPASASLLGLTATSMGTANLTSMPRSAARSAPASTSGAHSVSSSHPPPPTSAPPPSVASGSTATTSIRPTIFARAWQFQEISHTPLNTIPAISPAISPGQPAAERPTSFFLPSQEALIAGMLQANQLSAGDEAPLSPFGAGPSQTQRSVKPD</sequence>
<evidence type="ECO:0000313" key="4">
    <source>
        <dbReference type="Proteomes" id="UP000284706"/>
    </source>
</evidence>
<feature type="compositionally biased region" description="Low complexity" evidence="2">
    <location>
        <begin position="1"/>
        <end position="11"/>
    </location>
</feature>
<feature type="region of interest" description="Disordered" evidence="2">
    <location>
        <begin position="1"/>
        <end position="43"/>
    </location>
</feature>
<feature type="compositionally biased region" description="Polar residues" evidence="2">
    <location>
        <begin position="804"/>
        <end position="814"/>
    </location>
</feature>
<comment type="caution">
    <text evidence="3">The sequence shown here is derived from an EMBL/GenBank/DDBJ whole genome shotgun (WGS) entry which is preliminary data.</text>
</comment>
<keyword evidence="1" id="KW-0175">Coiled coil</keyword>
<keyword evidence="4" id="KW-1185">Reference proteome</keyword>
<feature type="region of interest" description="Disordered" evidence="2">
    <location>
        <begin position="299"/>
        <end position="325"/>
    </location>
</feature>
<feature type="region of interest" description="Disordered" evidence="2">
    <location>
        <begin position="790"/>
        <end position="814"/>
    </location>
</feature>
<name>A0A409WA13_9AGAR</name>
<reference evidence="3 4" key="1">
    <citation type="journal article" date="2018" name="Evol. Lett.">
        <title>Horizontal gene cluster transfer increased hallucinogenic mushroom diversity.</title>
        <authorList>
            <person name="Reynolds H.T."/>
            <person name="Vijayakumar V."/>
            <person name="Gluck-Thaler E."/>
            <person name="Korotkin H.B."/>
            <person name="Matheny P.B."/>
            <person name="Slot J.C."/>
        </authorList>
    </citation>
    <scope>NUCLEOTIDE SEQUENCE [LARGE SCALE GENOMIC DNA]</scope>
    <source>
        <strain evidence="3 4">SRW20</strain>
    </source>
</reference>
<feature type="coiled-coil region" evidence="1">
    <location>
        <begin position="152"/>
        <end position="179"/>
    </location>
</feature>
<feature type="region of interest" description="Disordered" evidence="2">
    <location>
        <begin position="684"/>
        <end position="725"/>
    </location>
</feature>
<dbReference type="InParanoid" id="A0A409WA13"/>
<proteinExistence type="predicted"/>
<evidence type="ECO:0000313" key="3">
    <source>
        <dbReference type="EMBL" id="PPQ75357.1"/>
    </source>
</evidence>
<feature type="compositionally biased region" description="Low complexity" evidence="2">
    <location>
        <begin position="308"/>
        <end position="320"/>
    </location>
</feature>
<evidence type="ECO:0000256" key="1">
    <source>
        <dbReference type="SAM" id="Coils"/>
    </source>
</evidence>
<feature type="compositionally biased region" description="Basic residues" evidence="2">
    <location>
        <begin position="12"/>
        <end position="26"/>
    </location>
</feature>
<dbReference type="EMBL" id="NHYE01005267">
    <property type="protein sequence ID" value="PPQ75357.1"/>
    <property type="molecule type" value="Genomic_DNA"/>
</dbReference>
<gene>
    <name evidence="3" type="ORF">CVT26_015159</name>
</gene>